<dbReference type="InterPro" id="IPR058531">
    <property type="entry name" value="Baseplate_J_M"/>
</dbReference>
<comment type="similarity">
    <text evidence="1">Belongs to the Mu gp47/PBSX XkdT family.</text>
</comment>
<evidence type="ECO:0000256" key="1">
    <source>
        <dbReference type="ARBA" id="ARBA00038087"/>
    </source>
</evidence>
<feature type="domain" description="Baseplate protein J-like barrel" evidence="2">
    <location>
        <begin position="90"/>
        <end position="165"/>
    </location>
</feature>
<reference evidence="5 6" key="1">
    <citation type="submission" date="2021-07" db="EMBL/GenBank/DDBJ databases">
        <authorList>
            <person name="So Y."/>
        </authorList>
    </citation>
    <scope>NUCLEOTIDE SEQUENCE [LARGE SCALE GENOMIC DNA]</scope>
    <source>
        <strain evidence="5 6">HJA6</strain>
    </source>
</reference>
<dbReference type="Pfam" id="PF26078">
    <property type="entry name" value="Baseplate_J_M"/>
    <property type="match status" value="1"/>
</dbReference>
<feature type="domain" description="Baseplate J-like central" evidence="3">
    <location>
        <begin position="194"/>
        <end position="263"/>
    </location>
</feature>
<dbReference type="PANTHER" id="PTHR37829:SF3">
    <property type="entry name" value="PROTEIN JAYE-RELATED"/>
    <property type="match status" value="1"/>
</dbReference>
<gene>
    <name evidence="5" type="ORF">KPL78_29860</name>
</gene>
<dbReference type="InterPro" id="IPR006949">
    <property type="entry name" value="Barrel_Baseplate_J-like"/>
</dbReference>
<comment type="caution">
    <text evidence="5">The sequence shown here is derived from an EMBL/GenBank/DDBJ whole genome shotgun (WGS) entry which is preliminary data.</text>
</comment>
<organism evidence="5 6">
    <name type="scientific">Roseomonas alba</name>
    <dbReference type="NCBI Taxonomy" id="2846776"/>
    <lineage>
        <taxon>Bacteria</taxon>
        <taxon>Pseudomonadati</taxon>
        <taxon>Pseudomonadota</taxon>
        <taxon>Alphaproteobacteria</taxon>
        <taxon>Acetobacterales</taxon>
        <taxon>Roseomonadaceae</taxon>
        <taxon>Roseomonas</taxon>
    </lineage>
</organism>
<name>A0ABS7AJ48_9PROT</name>
<keyword evidence="6" id="KW-1185">Reference proteome</keyword>
<dbReference type="Proteomes" id="UP001196565">
    <property type="component" value="Unassembled WGS sequence"/>
</dbReference>
<proteinExistence type="inferred from homology"/>
<dbReference type="PANTHER" id="PTHR37829">
    <property type="entry name" value="PHAGE-LIKE ELEMENT PBSX PROTEIN XKDT"/>
    <property type="match status" value="1"/>
</dbReference>
<evidence type="ECO:0000259" key="3">
    <source>
        <dbReference type="Pfam" id="PF26078"/>
    </source>
</evidence>
<dbReference type="InterPro" id="IPR052399">
    <property type="entry name" value="Phage_Baseplate_Assmbl_Protein"/>
</dbReference>
<evidence type="ECO:0000259" key="2">
    <source>
        <dbReference type="Pfam" id="PF04865"/>
    </source>
</evidence>
<dbReference type="Pfam" id="PF26079">
    <property type="entry name" value="Baseplate_J_C"/>
    <property type="match status" value="1"/>
</dbReference>
<dbReference type="RefSeq" id="WP_219766955.1">
    <property type="nucleotide sequence ID" value="NZ_JAHYBZ010000021.1"/>
</dbReference>
<feature type="domain" description="Baseplate J-like C-terminal" evidence="4">
    <location>
        <begin position="269"/>
        <end position="347"/>
    </location>
</feature>
<evidence type="ECO:0000313" key="6">
    <source>
        <dbReference type="Proteomes" id="UP001196565"/>
    </source>
</evidence>
<dbReference type="EMBL" id="JAHYBZ010000021">
    <property type="protein sequence ID" value="MBW6402090.1"/>
    <property type="molecule type" value="Genomic_DNA"/>
</dbReference>
<dbReference type="InterPro" id="IPR058530">
    <property type="entry name" value="Baseplate_J-like_C"/>
</dbReference>
<evidence type="ECO:0000313" key="5">
    <source>
        <dbReference type="EMBL" id="MBW6402090.1"/>
    </source>
</evidence>
<protein>
    <submittedName>
        <fullName evidence="5">Baseplate J/gp47 family protein</fullName>
    </submittedName>
</protein>
<accession>A0ABS7AJ48</accession>
<evidence type="ECO:0000259" key="4">
    <source>
        <dbReference type="Pfam" id="PF26079"/>
    </source>
</evidence>
<dbReference type="Pfam" id="PF04865">
    <property type="entry name" value="Baseplate_J"/>
    <property type="match status" value="1"/>
</dbReference>
<sequence>MTWPLPTPEDIAARAAAVIEAQFPGIDARTSTSAAGVLARAIAMSVYEVWLHQRRLADEMLPDTAADWLERLASIWGVPRNAATAATGLVQFSGAAGLVVPSGVQARGPTGARYTTTAGGPIAGDGTLIVAARADDTGTAGYAAAGTVLDLVSPIGGLTAQTATVQAPGLTGGRATDSDEVLRARLLAQIREPSRGGAAADYDKWARAVAGIGYVSVEAGGLGTVRVIVALDGPAAAQPGDVTNVTASIEAARPVTAAVTVLAATLLPVALTVAVTPDTQAVRTAVQGALTIFFATDARIGQAIPLSRISEAISAASGEYSHRIVSPTSTVTPSSTQLPVLGTITWSS</sequence>